<evidence type="ECO:0000313" key="3">
    <source>
        <dbReference type="EMBL" id="ARJ70910.1"/>
    </source>
</evidence>
<dbReference type="OrthoDB" id="7360463at2"/>
<evidence type="ECO:0000256" key="1">
    <source>
        <dbReference type="SAM" id="Phobius"/>
    </source>
</evidence>
<keyword evidence="1" id="KW-0472">Membrane</keyword>
<dbReference type="STRING" id="1945662.B0A89_12225"/>
<sequence length="188" mass="20421">MVYPRGGWSRAARYTLYRLRRLPDQPQRIARGVAAGVFISFTPLFGIHLFGSMALAWIIGGNMLAAVIGSLIGNPLTFPFIAALSLGLGRLMLGIEGHLGPVAILDSFAAAGSQLLRNMLALLHGQHSEWDRLEAFSRDILLPYLVGGLLPGLAAALAFYFVTVPLVQAYHARRAERLARRGPPPPRI</sequence>
<reference evidence="3 4" key="1">
    <citation type="submission" date="2017-03" db="EMBL/GenBank/DDBJ databases">
        <title>Genome sequence of Paracoccus contaminans isolated from a water microcosm.</title>
        <authorList>
            <person name="Aurass P."/>
            <person name="Karste S."/>
            <person name="Trost E."/>
            <person name="Glaeser S.P."/>
            <person name="Kaempfer P."/>
            <person name="Flieger A."/>
        </authorList>
    </citation>
    <scope>NUCLEOTIDE SEQUENCE [LARGE SCALE GENOMIC DNA]</scope>
    <source>
        <strain evidence="4">RKI 16-01929T\LMG 29738T\CCM 8701T\CIP 111112T</strain>
    </source>
</reference>
<keyword evidence="1" id="KW-1133">Transmembrane helix</keyword>
<protein>
    <recommendedName>
        <fullName evidence="2">DUF2062 domain-containing protein</fullName>
    </recommendedName>
</protein>
<feature type="transmembrane region" description="Helical" evidence="1">
    <location>
        <begin position="140"/>
        <end position="167"/>
    </location>
</feature>
<keyword evidence="4" id="KW-1185">Reference proteome</keyword>
<organism evidence="3 4">
    <name type="scientific">Paracoccus contaminans</name>
    <dbReference type="NCBI Taxonomy" id="1945662"/>
    <lineage>
        <taxon>Bacteria</taxon>
        <taxon>Pseudomonadati</taxon>
        <taxon>Pseudomonadota</taxon>
        <taxon>Alphaproteobacteria</taxon>
        <taxon>Rhodobacterales</taxon>
        <taxon>Paracoccaceae</taxon>
        <taxon>Paracoccus</taxon>
    </lineage>
</organism>
<accession>A0A1W6D1E5</accession>
<feature type="transmembrane region" description="Helical" evidence="1">
    <location>
        <begin position="65"/>
        <end position="87"/>
    </location>
</feature>
<keyword evidence="1" id="KW-0812">Transmembrane</keyword>
<evidence type="ECO:0000313" key="4">
    <source>
        <dbReference type="Proteomes" id="UP000193017"/>
    </source>
</evidence>
<proteinExistence type="predicted"/>
<dbReference type="InterPro" id="IPR018639">
    <property type="entry name" value="DUF2062"/>
</dbReference>
<feature type="domain" description="DUF2062" evidence="2">
    <location>
        <begin position="10"/>
        <end position="175"/>
    </location>
</feature>
<dbReference type="EMBL" id="CP020612">
    <property type="protein sequence ID" value="ARJ70910.1"/>
    <property type="molecule type" value="Genomic_DNA"/>
</dbReference>
<dbReference type="Pfam" id="PF09835">
    <property type="entry name" value="DUF2062"/>
    <property type="match status" value="1"/>
</dbReference>
<dbReference type="PANTHER" id="PTHR40547">
    <property type="entry name" value="SLL0298 PROTEIN"/>
    <property type="match status" value="1"/>
</dbReference>
<dbReference type="Proteomes" id="UP000193017">
    <property type="component" value="Chromosome"/>
</dbReference>
<dbReference type="PANTHER" id="PTHR40547:SF1">
    <property type="entry name" value="SLL0298 PROTEIN"/>
    <property type="match status" value="1"/>
</dbReference>
<dbReference type="AlphaFoldDB" id="A0A1W6D1E5"/>
<name>A0A1W6D1E5_9RHOB</name>
<evidence type="ECO:0000259" key="2">
    <source>
        <dbReference type="Pfam" id="PF09835"/>
    </source>
</evidence>
<dbReference type="KEGG" id="pcon:B0A89_12225"/>
<feature type="transmembrane region" description="Helical" evidence="1">
    <location>
        <begin position="29"/>
        <end position="59"/>
    </location>
</feature>
<gene>
    <name evidence="3" type="ORF">B0A89_12225</name>
</gene>